<sequence>YYSNELLMKNNLVRSNRTNRKLWQSSAKSESEKNHKRPTKKRERVTQLNLTDLKDFDDLEGHVPETELLIRVHQTWRTHGVNFTGARQWKTTRPPGIFLTPVESRKPECGANVKNLEQIIDGNRNYSSLK</sequence>
<feature type="region of interest" description="Disordered" evidence="1">
    <location>
        <begin position="17"/>
        <end position="46"/>
    </location>
</feature>
<dbReference type="Proteomes" id="UP001372834">
    <property type="component" value="Unassembled WGS sequence"/>
</dbReference>
<feature type="non-terminal residue" evidence="2">
    <location>
        <position position="1"/>
    </location>
</feature>
<feature type="compositionally biased region" description="Polar residues" evidence="1">
    <location>
        <begin position="17"/>
        <end position="28"/>
    </location>
</feature>
<evidence type="ECO:0000313" key="2">
    <source>
        <dbReference type="EMBL" id="KAK6620895.1"/>
    </source>
</evidence>
<gene>
    <name evidence="2" type="ORF">RUM43_011193</name>
</gene>
<feature type="non-terminal residue" evidence="2">
    <location>
        <position position="130"/>
    </location>
</feature>
<name>A0AAN8S034_POLSC</name>
<organism evidence="2 3">
    <name type="scientific">Polyplax serrata</name>
    <name type="common">Common mouse louse</name>
    <dbReference type="NCBI Taxonomy" id="468196"/>
    <lineage>
        <taxon>Eukaryota</taxon>
        <taxon>Metazoa</taxon>
        <taxon>Ecdysozoa</taxon>
        <taxon>Arthropoda</taxon>
        <taxon>Hexapoda</taxon>
        <taxon>Insecta</taxon>
        <taxon>Pterygota</taxon>
        <taxon>Neoptera</taxon>
        <taxon>Paraneoptera</taxon>
        <taxon>Psocodea</taxon>
        <taxon>Troctomorpha</taxon>
        <taxon>Phthiraptera</taxon>
        <taxon>Anoplura</taxon>
        <taxon>Polyplacidae</taxon>
        <taxon>Polyplax</taxon>
    </lineage>
</organism>
<accession>A0AAN8S034</accession>
<reference evidence="2 3" key="1">
    <citation type="submission" date="2023-10" db="EMBL/GenBank/DDBJ databases">
        <title>Genomes of two closely related lineages of the louse Polyplax serrata with different host specificities.</title>
        <authorList>
            <person name="Martinu J."/>
            <person name="Tarabai H."/>
            <person name="Stefka J."/>
            <person name="Hypsa V."/>
        </authorList>
    </citation>
    <scope>NUCLEOTIDE SEQUENCE [LARGE SCALE GENOMIC DNA]</scope>
    <source>
        <strain evidence="2">HR10_N</strain>
    </source>
</reference>
<dbReference type="AlphaFoldDB" id="A0AAN8S034"/>
<evidence type="ECO:0000256" key="1">
    <source>
        <dbReference type="SAM" id="MobiDB-lite"/>
    </source>
</evidence>
<comment type="caution">
    <text evidence="2">The sequence shown here is derived from an EMBL/GenBank/DDBJ whole genome shotgun (WGS) entry which is preliminary data.</text>
</comment>
<proteinExistence type="predicted"/>
<protein>
    <submittedName>
        <fullName evidence="2">Uncharacterized protein</fullName>
    </submittedName>
</protein>
<dbReference type="EMBL" id="JAWJWE010000039">
    <property type="protein sequence ID" value="KAK6620895.1"/>
    <property type="molecule type" value="Genomic_DNA"/>
</dbReference>
<evidence type="ECO:0000313" key="3">
    <source>
        <dbReference type="Proteomes" id="UP001372834"/>
    </source>
</evidence>
<feature type="compositionally biased region" description="Basic residues" evidence="1">
    <location>
        <begin position="34"/>
        <end position="43"/>
    </location>
</feature>